<keyword evidence="3 9" id="KW-0479">Metal-binding</keyword>
<dbReference type="GO" id="GO:0005737">
    <property type="term" value="C:cytoplasm"/>
    <property type="evidence" value="ECO:0007669"/>
    <property type="project" value="UniProtKB-SubCell"/>
</dbReference>
<comment type="catalytic activity">
    <reaction evidence="1 9">
        <text>[eIF5A protein]-deoxyhypusine + AH2 + O2 = [eIF5A protein]-hypusine + A + H2O</text>
        <dbReference type="Rhea" id="RHEA:14101"/>
        <dbReference type="Rhea" id="RHEA-COMP:10144"/>
        <dbReference type="Rhea" id="RHEA-COMP:12592"/>
        <dbReference type="ChEBI" id="CHEBI:13193"/>
        <dbReference type="ChEBI" id="CHEBI:15377"/>
        <dbReference type="ChEBI" id="CHEBI:15379"/>
        <dbReference type="ChEBI" id="CHEBI:17499"/>
        <dbReference type="ChEBI" id="CHEBI:82657"/>
        <dbReference type="ChEBI" id="CHEBI:91175"/>
        <dbReference type="EC" id="1.14.99.29"/>
    </reaction>
</comment>
<dbReference type="GO" id="GO:0046872">
    <property type="term" value="F:metal ion binding"/>
    <property type="evidence" value="ECO:0007669"/>
    <property type="project" value="UniProtKB-KW"/>
</dbReference>
<dbReference type="InterPro" id="IPR004155">
    <property type="entry name" value="PBS_lyase_HEAT"/>
</dbReference>
<dbReference type="GO" id="GO:0005634">
    <property type="term" value="C:nucleus"/>
    <property type="evidence" value="ECO:0007669"/>
    <property type="project" value="UniProtKB-SubCell"/>
</dbReference>
<evidence type="ECO:0000256" key="7">
    <source>
        <dbReference type="ARBA" id="ARBA00023033"/>
    </source>
</evidence>
<dbReference type="EMBL" id="KV442035">
    <property type="protein sequence ID" value="OAQ30467.1"/>
    <property type="molecule type" value="Genomic_DNA"/>
</dbReference>
<keyword evidence="11" id="KW-1185">Reference proteome</keyword>
<dbReference type="OrthoDB" id="421002at2759"/>
<comment type="subcellular location">
    <subcellularLocation>
        <location evidence="9">Cytoplasm</location>
    </subcellularLocation>
    <subcellularLocation>
        <location evidence="9">Nucleus</location>
    </subcellularLocation>
</comment>
<gene>
    <name evidence="9" type="primary">LIA1</name>
    <name evidence="10" type="ORF">K457DRAFT_93676</name>
</gene>
<dbReference type="InterPro" id="IPR011989">
    <property type="entry name" value="ARM-like"/>
</dbReference>
<dbReference type="UniPathway" id="UPA00354"/>
<comment type="cofactor">
    <cofactor evidence="9">
        <name>Fe(2+)</name>
        <dbReference type="ChEBI" id="CHEBI:29033"/>
    </cofactor>
    <text evidence="9">Binds 2 Fe(2+) ions per subunit.</text>
</comment>
<dbReference type="PANTHER" id="PTHR12697:SF5">
    <property type="entry name" value="DEOXYHYPUSINE HYDROXYLASE"/>
    <property type="match status" value="1"/>
</dbReference>
<dbReference type="SUPFAM" id="SSF48371">
    <property type="entry name" value="ARM repeat"/>
    <property type="match status" value="1"/>
</dbReference>
<dbReference type="FunFam" id="1.25.10.10:FF:000099">
    <property type="entry name" value="Deoxyhypusine hydroxylase"/>
    <property type="match status" value="1"/>
</dbReference>
<dbReference type="Pfam" id="PF13646">
    <property type="entry name" value="HEAT_2"/>
    <property type="match status" value="2"/>
</dbReference>
<dbReference type="Gene3D" id="1.25.10.10">
    <property type="entry name" value="Leucine-rich Repeat Variant"/>
    <property type="match status" value="2"/>
</dbReference>
<feature type="binding site" evidence="9">
    <location>
        <position position="221"/>
    </location>
    <ligand>
        <name>Fe cation</name>
        <dbReference type="ChEBI" id="CHEBI:24875"/>
        <label>2</label>
    </ligand>
</feature>
<evidence type="ECO:0000256" key="3">
    <source>
        <dbReference type="ARBA" id="ARBA00022723"/>
    </source>
</evidence>
<dbReference type="PANTHER" id="PTHR12697">
    <property type="entry name" value="PBS LYASE HEAT-LIKE PROTEIN"/>
    <property type="match status" value="1"/>
</dbReference>
<evidence type="ECO:0000256" key="8">
    <source>
        <dbReference type="ARBA" id="ARBA00023256"/>
    </source>
</evidence>
<feature type="binding site" evidence="9">
    <location>
        <position position="222"/>
    </location>
    <ligand>
        <name>Fe cation</name>
        <dbReference type="ChEBI" id="CHEBI:24875"/>
        <label>2</label>
    </ligand>
</feature>
<evidence type="ECO:0000256" key="5">
    <source>
        <dbReference type="ARBA" id="ARBA00023002"/>
    </source>
</evidence>
<organism evidence="10 11">
    <name type="scientific">Linnemannia elongata AG-77</name>
    <dbReference type="NCBI Taxonomy" id="1314771"/>
    <lineage>
        <taxon>Eukaryota</taxon>
        <taxon>Fungi</taxon>
        <taxon>Fungi incertae sedis</taxon>
        <taxon>Mucoromycota</taxon>
        <taxon>Mortierellomycotina</taxon>
        <taxon>Mortierellomycetes</taxon>
        <taxon>Mortierellales</taxon>
        <taxon>Mortierellaceae</taxon>
        <taxon>Linnemannia</taxon>
    </lineage>
</organism>
<name>A0A197JYP7_9FUNG</name>
<feature type="binding site" evidence="9">
    <location>
        <position position="101"/>
    </location>
    <ligand>
        <name>Fe cation</name>
        <dbReference type="ChEBI" id="CHEBI:24875"/>
        <label>1</label>
    </ligand>
</feature>
<feature type="binding site" evidence="9">
    <location>
        <position position="67"/>
    </location>
    <ligand>
        <name>Fe cation</name>
        <dbReference type="ChEBI" id="CHEBI:24875"/>
        <label>1</label>
    </ligand>
</feature>
<dbReference type="Proteomes" id="UP000078512">
    <property type="component" value="Unassembled WGS sequence"/>
</dbReference>
<keyword evidence="5 9" id="KW-0560">Oxidoreductase</keyword>
<feature type="binding site" evidence="9">
    <location>
        <position position="254"/>
    </location>
    <ligand>
        <name>Fe cation</name>
        <dbReference type="ChEBI" id="CHEBI:24875"/>
        <label>2</label>
    </ligand>
</feature>
<comment type="similarity">
    <text evidence="9">Belongs to the deoxyhypusine hydroxylase family.</text>
</comment>
<protein>
    <recommendedName>
        <fullName evidence="9">Deoxyhypusine hydroxylase</fullName>
        <shortName evidence="9">DOHH</shortName>
        <ecNumber evidence="9">1.14.99.29</ecNumber>
    </recommendedName>
    <alternativeName>
        <fullName evidence="9">Deoxyhypusine dioxygenase</fullName>
    </alternativeName>
    <alternativeName>
        <fullName evidence="9">Deoxyhypusine monooxygenase</fullName>
    </alternativeName>
</protein>
<evidence type="ECO:0000256" key="4">
    <source>
        <dbReference type="ARBA" id="ARBA00022737"/>
    </source>
</evidence>
<evidence type="ECO:0000313" key="11">
    <source>
        <dbReference type="Proteomes" id="UP000078512"/>
    </source>
</evidence>
<dbReference type="STRING" id="1314771.A0A197JYP7"/>
<comment type="pathway">
    <text evidence="2 9">Protein modification; eIF5A hypusination.</text>
</comment>
<feature type="binding site" evidence="9">
    <location>
        <position position="68"/>
    </location>
    <ligand>
        <name>Fe cation</name>
        <dbReference type="ChEBI" id="CHEBI:24875"/>
        <label>1</label>
    </ligand>
</feature>
<evidence type="ECO:0000256" key="9">
    <source>
        <dbReference type="HAMAP-Rule" id="MF_03101"/>
    </source>
</evidence>
<evidence type="ECO:0000256" key="2">
    <source>
        <dbReference type="ARBA" id="ARBA00005041"/>
    </source>
</evidence>
<dbReference type="GO" id="GO:0019135">
    <property type="term" value="F:deoxyhypusine monooxygenase activity"/>
    <property type="evidence" value="ECO:0007669"/>
    <property type="project" value="UniProtKB-UniRule"/>
</dbReference>
<reference evidence="10 11" key="1">
    <citation type="submission" date="2016-05" db="EMBL/GenBank/DDBJ databases">
        <title>Genome sequencing reveals origins of a unique bacterial endosymbiosis in the earliest lineages of terrestrial Fungi.</title>
        <authorList>
            <consortium name="DOE Joint Genome Institute"/>
            <person name="Uehling J."/>
            <person name="Gryganskyi A."/>
            <person name="Hameed K."/>
            <person name="Tschaplinski T."/>
            <person name="Misztal P."/>
            <person name="Wu S."/>
            <person name="Desiro A."/>
            <person name="Vande Pol N."/>
            <person name="Du Z.-Y."/>
            <person name="Zienkiewicz A."/>
            <person name="Zienkiewicz K."/>
            <person name="Morin E."/>
            <person name="Tisserant E."/>
            <person name="Splivallo R."/>
            <person name="Hainaut M."/>
            <person name="Henrissat B."/>
            <person name="Ohm R."/>
            <person name="Kuo A."/>
            <person name="Yan J."/>
            <person name="Lipzen A."/>
            <person name="Nolan M."/>
            <person name="Labutti K."/>
            <person name="Barry K."/>
            <person name="Goldstein A."/>
            <person name="Labbe J."/>
            <person name="Schadt C."/>
            <person name="Tuskan G."/>
            <person name="Grigoriev I."/>
            <person name="Martin F."/>
            <person name="Vilgalys R."/>
            <person name="Bonito G."/>
        </authorList>
    </citation>
    <scope>NUCLEOTIDE SEQUENCE [LARGE SCALE GENOMIC DNA]</scope>
    <source>
        <strain evidence="10 11">AG-77</strain>
    </source>
</reference>
<keyword evidence="6 9" id="KW-0408">Iron</keyword>
<keyword evidence="7 9" id="KW-0503">Monooxygenase</keyword>
<comment type="function">
    <text evidence="9">Catalyzes the hydroxylation of the N(6)-(4-aminobutyl)-L-lysine intermediate to form hypusine, an essential post-translational modification only found in mature eIF-5A factor.</text>
</comment>
<evidence type="ECO:0000256" key="6">
    <source>
        <dbReference type="ARBA" id="ARBA00023004"/>
    </source>
</evidence>
<dbReference type="AlphaFoldDB" id="A0A197JYP7"/>
<feature type="binding site" evidence="9">
    <location>
        <position position="255"/>
    </location>
    <ligand>
        <name>Fe cation</name>
        <dbReference type="ChEBI" id="CHEBI:24875"/>
        <label>2</label>
    </ligand>
</feature>
<sequence>MAFEDVPITKPTPETYQALDADLCNHSGKVPLHERFRALFTLKALADNESVDIIGRAFADESALLKHELAYVLGQMKNPHAHVVLKKVLGTMDEDPMVRHEAAEALGAIGSLDSLPILEEYLKDECEVVSQTCELAIEKIKYDNRKEKETLPESAYSSIDPAPPTAVEVEDTAQLREIYLNQKLPLFERYRAMFALRNQCTTESVLALADGFDDPSALFRHEIAYVFGQMQHPAAVPSLVKVLSKLDEANMVRHEAAEALGSIATPECYPILEKFRDDDERVVRESCIVALDMYAYENSGELQYADGLSK</sequence>
<dbReference type="HAMAP" id="MF_03101">
    <property type="entry name" value="Deoxyhypusine_hydroxylase"/>
    <property type="match status" value="1"/>
</dbReference>
<dbReference type="InterPro" id="IPR016024">
    <property type="entry name" value="ARM-type_fold"/>
</dbReference>
<dbReference type="SMART" id="SM00567">
    <property type="entry name" value="EZ_HEAT"/>
    <property type="match status" value="6"/>
</dbReference>
<dbReference type="InterPro" id="IPR027517">
    <property type="entry name" value="Deoxyhypusine_hydroxylase"/>
</dbReference>
<feature type="binding site" evidence="9">
    <location>
        <position position="100"/>
    </location>
    <ligand>
        <name>Fe cation</name>
        <dbReference type="ChEBI" id="CHEBI:24875"/>
        <label>1</label>
    </ligand>
</feature>
<keyword evidence="8 9" id="KW-0386">Hypusine biosynthesis</keyword>
<evidence type="ECO:0000256" key="1">
    <source>
        <dbReference type="ARBA" id="ARBA00000068"/>
    </source>
</evidence>
<keyword evidence="4" id="KW-0677">Repeat</keyword>
<keyword evidence="9" id="KW-0963">Cytoplasm</keyword>
<keyword evidence="9" id="KW-0539">Nucleus</keyword>
<evidence type="ECO:0000313" key="10">
    <source>
        <dbReference type="EMBL" id="OAQ30467.1"/>
    </source>
</evidence>
<proteinExistence type="inferred from homology"/>
<accession>A0A197JYP7</accession>
<dbReference type="EC" id="1.14.99.29" evidence="9"/>